<keyword evidence="1" id="KW-0175">Coiled coil</keyword>
<dbReference type="EMBL" id="JAVHJM010000011">
    <property type="protein sequence ID" value="KAK6502638.1"/>
    <property type="molecule type" value="Genomic_DNA"/>
</dbReference>
<comment type="caution">
    <text evidence="2">The sequence shown here is derived from an EMBL/GenBank/DDBJ whole genome shotgun (WGS) entry which is preliminary data.</text>
</comment>
<keyword evidence="3" id="KW-1185">Reference proteome</keyword>
<organism evidence="2 3">
    <name type="scientific">Arthrobotrys conoides</name>
    <dbReference type="NCBI Taxonomy" id="74498"/>
    <lineage>
        <taxon>Eukaryota</taxon>
        <taxon>Fungi</taxon>
        <taxon>Dikarya</taxon>
        <taxon>Ascomycota</taxon>
        <taxon>Pezizomycotina</taxon>
        <taxon>Orbiliomycetes</taxon>
        <taxon>Orbiliales</taxon>
        <taxon>Orbiliaceae</taxon>
        <taxon>Arthrobotrys</taxon>
    </lineage>
</organism>
<sequence>MLGIVNYSFTDPLIEFTKSATFRLRAEGGYWLESMDTENQIIESQLKQLRGHLKRKAEQGIEVFRFFESQLEEYGIAILATVLLYQLEGLLEIELACSSNAKSSRFMLTTMHHFDPPFSLSRLGMTRLADFATANYPLLERFIRLGASKVGIDSRFGSTSGGPKIRPVPVFSSGIDTNETVDSCADDLDSSSEDTVVTYYRAWWIHDHTPQIDPWIERSTCLDIPRNMTVEQELEKDYNGYQSIHQQVTEHATGVNDNSLEVDRAGGYGGPLLVKELHLWLDETPENQCDPLVSLLQRTGGVRNLEINLFPSIQSDRQNELAEIMSFSSFARIFQAQKETLEALTVRISLINGPQLQIPSLRHFNNLRHVHLFYGGDTHRTFESCMNGEEPYFKFMFPQQLEYLRMDIFKDKPCLEFIVLATQVPTAWFPNLKIVLGVAKDKSAEEMMQAIGDIWSSLPYSQDVDSGEWKVDIEHRSGSNSWRKSDMNCVPVKILAHGTKHTDVFCSENGWNGPFQKQDAFEMAYSSKNSEDPQSNDIVIGEPKGEYINTWNKSSEEPDVIELGS</sequence>
<protein>
    <submittedName>
        <fullName evidence="2">Uncharacterized protein</fullName>
    </submittedName>
</protein>
<evidence type="ECO:0000313" key="3">
    <source>
        <dbReference type="Proteomes" id="UP001307849"/>
    </source>
</evidence>
<accession>A0AAN8NN09</accession>
<dbReference type="Proteomes" id="UP001307849">
    <property type="component" value="Unassembled WGS sequence"/>
</dbReference>
<reference evidence="2 3" key="1">
    <citation type="submission" date="2019-10" db="EMBL/GenBank/DDBJ databases">
        <authorList>
            <person name="Palmer J.M."/>
        </authorList>
    </citation>
    <scope>NUCLEOTIDE SEQUENCE [LARGE SCALE GENOMIC DNA]</scope>
    <source>
        <strain evidence="2 3">TWF506</strain>
    </source>
</reference>
<feature type="coiled-coil region" evidence="1">
    <location>
        <begin position="32"/>
        <end position="59"/>
    </location>
</feature>
<name>A0AAN8NN09_9PEZI</name>
<evidence type="ECO:0000256" key="1">
    <source>
        <dbReference type="SAM" id="Coils"/>
    </source>
</evidence>
<dbReference type="AlphaFoldDB" id="A0AAN8NN09"/>
<proteinExistence type="predicted"/>
<evidence type="ECO:0000313" key="2">
    <source>
        <dbReference type="EMBL" id="KAK6502638.1"/>
    </source>
</evidence>
<gene>
    <name evidence="2" type="ORF">TWF506_003218</name>
</gene>